<feature type="compositionally biased region" description="Low complexity" evidence="1">
    <location>
        <begin position="15"/>
        <end position="27"/>
    </location>
</feature>
<proteinExistence type="predicted"/>
<dbReference type="InterPro" id="IPR029052">
    <property type="entry name" value="Metallo-depent_PP-like"/>
</dbReference>
<sequence length="651" mass="70614">MYPFDAAFARTPLRSSESAASESPSPADEMKKNHPKVCRALTGVTEAIQHLPRELSVATGRDVIDQGLRDCATALKELREHYDDEGATAGKTFELALNAVRTIDTTRDTLQKSKVEPSVVVKVLETLGTALGLVTAIVACAAAPFLVVPGVVAGVAAGAVAVSAVVVGRVGQAWGRHHAEEARTLMRELTRADTDLKKELTPFVDVTTRLISAVTLAKIKERLDETTQSYAGGLFDPRSKTVGGPVRAQGVQGAEAVNKRPASITIADLDGSEVRGVIGAVLSGHARVTERGCELIAVVLTAEAQAAMNDTDGLKQFQQNAVVRDALTELQGNLTFHEGHTELVFVGDACFDRFGVNEAFQFWLQGELSAKGARYILGNHDDTEVTLARRQEKDPSVSESPTFGDYVSRGISLEQWQNHIQRVFQRAYYSPTTHMLTTHQGVTLLGDYILWAGGYLRAEDYRNDPQKLAADINAQKRIPLTKPRREDFTLDQKRAIMTLLKACGGMGHGGRQYLANHNCQYGTIDQLTEYGFLPAEKDLQGAPEADGSAPGWHAPEDFDWHAAAEFAESEAFRTTLLTDFRPSDDDCRRVGALLGCTITHGHDGVADVNKDGVLAMNARSKKAKDFNRYLPLAVEVFLPVPVKAPAGVSWA</sequence>
<reference evidence="2 3" key="1">
    <citation type="submission" date="2019-08" db="EMBL/GenBank/DDBJ databases">
        <authorList>
            <person name="Peeters C."/>
        </authorList>
    </citation>
    <scope>NUCLEOTIDE SEQUENCE [LARGE SCALE GENOMIC DNA]</scope>
    <source>
        <strain evidence="2 3">LMG 31121</strain>
    </source>
</reference>
<feature type="region of interest" description="Disordered" evidence="1">
    <location>
        <begin position="13"/>
        <end position="33"/>
    </location>
</feature>
<dbReference type="EMBL" id="CABPSR010000023">
    <property type="protein sequence ID" value="VVE85081.1"/>
    <property type="molecule type" value="Genomic_DNA"/>
</dbReference>
<gene>
    <name evidence="2" type="ORF">PSP31121_05072</name>
</gene>
<dbReference type="SUPFAM" id="SSF56300">
    <property type="entry name" value="Metallo-dependent phosphatases"/>
    <property type="match status" value="1"/>
</dbReference>
<protein>
    <submittedName>
        <fullName evidence="2">Uncharacterized protein</fullName>
    </submittedName>
</protein>
<evidence type="ECO:0000313" key="2">
    <source>
        <dbReference type="EMBL" id="VVE85081.1"/>
    </source>
</evidence>
<name>A0A5E5BFY5_9BURK</name>
<dbReference type="AlphaFoldDB" id="A0A5E5BFY5"/>
<evidence type="ECO:0000313" key="3">
    <source>
        <dbReference type="Proteomes" id="UP000335538"/>
    </source>
</evidence>
<dbReference type="Proteomes" id="UP000335538">
    <property type="component" value="Unassembled WGS sequence"/>
</dbReference>
<evidence type="ECO:0000256" key="1">
    <source>
        <dbReference type="SAM" id="MobiDB-lite"/>
    </source>
</evidence>
<accession>A0A5E5BFY5</accession>
<organism evidence="2 3">
    <name type="scientific">Pandoraea sputorum</name>
    <dbReference type="NCBI Taxonomy" id="93222"/>
    <lineage>
        <taxon>Bacteria</taxon>
        <taxon>Pseudomonadati</taxon>
        <taxon>Pseudomonadota</taxon>
        <taxon>Betaproteobacteria</taxon>
        <taxon>Burkholderiales</taxon>
        <taxon>Burkholderiaceae</taxon>
        <taxon>Pandoraea</taxon>
    </lineage>
</organism>